<evidence type="ECO:0000313" key="2">
    <source>
        <dbReference type="Proteomes" id="UP001589709"/>
    </source>
</evidence>
<evidence type="ECO:0000313" key="1">
    <source>
        <dbReference type="EMBL" id="MFB9463318.1"/>
    </source>
</evidence>
<organism evidence="1 2">
    <name type="scientific">Streptomyces cinereospinus</name>
    <dbReference type="NCBI Taxonomy" id="285561"/>
    <lineage>
        <taxon>Bacteria</taxon>
        <taxon>Bacillati</taxon>
        <taxon>Actinomycetota</taxon>
        <taxon>Actinomycetes</taxon>
        <taxon>Kitasatosporales</taxon>
        <taxon>Streptomycetaceae</taxon>
        <taxon>Streptomyces</taxon>
    </lineage>
</organism>
<name>A0ABV5MZ68_9ACTN</name>
<dbReference type="EMBL" id="JBHMCY010000017">
    <property type="protein sequence ID" value="MFB9463318.1"/>
    <property type="molecule type" value="Genomic_DNA"/>
</dbReference>
<dbReference type="Proteomes" id="UP001589709">
    <property type="component" value="Unassembled WGS sequence"/>
</dbReference>
<proteinExistence type="predicted"/>
<sequence>MALAVVNHLAEGWTPRSGSVDEVRKLAPVLGLDLADVDAADARYRVGHMENPFRAEELEMGTVR</sequence>
<gene>
    <name evidence="1" type="ORF">ACFF45_11485</name>
</gene>
<comment type="caution">
    <text evidence="1">The sequence shown here is derived from an EMBL/GenBank/DDBJ whole genome shotgun (WGS) entry which is preliminary data.</text>
</comment>
<protein>
    <submittedName>
        <fullName evidence="1">Uncharacterized protein</fullName>
    </submittedName>
</protein>
<reference evidence="1 2" key="1">
    <citation type="submission" date="2024-09" db="EMBL/GenBank/DDBJ databases">
        <authorList>
            <person name="Sun Q."/>
            <person name="Mori K."/>
        </authorList>
    </citation>
    <scope>NUCLEOTIDE SEQUENCE [LARGE SCALE GENOMIC DNA]</scope>
    <source>
        <strain evidence="1 2">JCM 6917</strain>
    </source>
</reference>
<accession>A0ABV5MZ68</accession>
<keyword evidence="2" id="KW-1185">Reference proteome</keyword>
<dbReference type="RefSeq" id="WP_381345379.1">
    <property type="nucleotide sequence ID" value="NZ_JBHMCY010000017.1"/>
</dbReference>